<keyword evidence="3" id="KW-1185">Reference proteome</keyword>
<dbReference type="RefSeq" id="WP_203701059.1">
    <property type="nucleotide sequence ID" value="NZ_BAAALU010000012.1"/>
</dbReference>
<evidence type="ECO:0000313" key="2">
    <source>
        <dbReference type="EMBL" id="GIF55269.1"/>
    </source>
</evidence>
<dbReference type="SUPFAM" id="SSF47336">
    <property type="entry name" value="ACP-like"/>
    <property type="match status" value="1"/>
</dbReference>
<feature type="domain" description="Carrier" evidence="1">
    <location>
        <begin position="7"/>
        <end position="59"/>
    </location>
</feature>
<dbReference type="Pfam" id="PF00550">
    <property type="entry name" value="PP-binding"/>
    <property type="match status" value="1"/>
</dbReference>
<evidence type="ECO:0000259" key="1">
    <source>
        <dbReference type="Pfam" id="PF00550"/>
    </source>
</evidence>
<evidence type="ECO:0000313" key="3">
    <source>
        <dbReference type="Proteomes" id="UP000624325"/>
    </source>
</evidence>
<gene>
    <name evidence="2" type="ORF">Air01nite_13640</name>
</gene>
<sequence>MRYTIDDLMQLLVSKVGLPSDMRTDDPNKTFGDLGLDSLAFLQLQSELQALYGFELPDDRPLAFSVGEMTTAINDRLSRDEEPAA</sequence>
<proteinExistence type="predicted"/>
<dbReference type="InterPro" id="IPR036736">
    <property type="entry name" value="ACP-like_sf"/>
</dbReference>
<accession>A0ABQ4BXK1</accession>
<comment type="caution">
    <text evidence="2">The sequence shown here is derived from an EMBL/GenBank/DDBJ whole genome shotgun (WGS) entry which is preliminary data.</text>
</comment>
<dbReference type="Gene3D" id="1.10.1200.10">
    <property type="entry name" value="ACP-like"/>
    <property type="match status" value="1"/>
</dbReference>
<dbReference type="InterPro" id="IPR009081">
    <property type="entry name" value="PP-bd_ACP"/>
</dbReference>
<organism evidence="2 3">
    <name type="scientific">Asanoa iriomotensis</name>
    <dbReference type="NCBI Taxonomy" id="234613"/>
    <lineage>
        <taxon>Bacteria</taxon>
        <taxon>Bacillati</taxon>
        <taxon>Actinomycetota</taxon>
        <taxon>Actinomycetes</taxon>
        <taxon>Micromonosporales</taxon>
        <taxon>Micromonosporaceae</taxon>
        <taxon>Asanoa</taxon>
    </lineage>
</organism>
<protein>
    <recommendedName>
        <fullName evidence="1">Carrier domain-containing protein</fullName>
    </recommendedName>
</protein>
<dbReference type="Proteomes" id="UP000624325">
    <property type="component" value="Unassembled WGS sequence"/>
</dbReference>
<name>A0ABQ4BXK1_9ACTN</name>
<reference evidence="2 3" key="1">
    <citation type="submission" date="2021-01" db="EMBL/GenBank/DDBJ databases">
        <title>Whole genome shotgun sequence of Asanoa iriomotensis NBRC 100142.</title>
        <authorList>
            <person name="Komaki H."/>
            <person name="Tamura T."/>
        </authorList>
    </citation>
    <scope>NUCLEOTIDE SEQUENCE [LARGE SCALE GENOMIC DNA]</scope>
    <source>
        <strain evidence="2 3">NBRC 100142</strain>
    </source>
</reference>
<dbReference type="EMBL" id="BONC01000006">
    <property type="protein sequence ID" value="GIF55269.1"/>
    <property type="molecule type" value="Genomic_DNA"/>
</dbReference>